<evidence type="ECO:0000256" key="4">
    <source>
        <dbReference type="ARBA" id="ARBA00022989"/>
    </source>
</evidence>
<feature type="region of interest" description="Disordered" evidence="6">
    <location>
        <begin position="1"/>
        <end position="26"/>
    </location>
</feature>
<protein>
    <recommendedName>
        <fullName evidence="10">DUF726 domain protein</fullName>
    </recommendedName>
</protein>
<dbReference type="InterPro" id="IPR007941">
    <property type="entry name" value="DUF726"/>
</dbReference>
<organism evidence="8 9">
    <name type="scientific">Kuraishia capsulata CBS 1993</name>
    <dbReference type="NCBI Taxonomy" id="1382522"/>
    <lineage>
        <taxon>Eukaryota</taxon>
        <taxon>Fungi</taxon>
        <taxon>Dikarya</taxon>
        <taxon>Ascomycota</taxon>
        <taxon>Saccharomycotina</taxon>
        <taxon>Pichiomycetes</taxon>
        <taxon>Pichiales</taxon>
        <taxon>Pichiaceae</taxon>
        <taxon>Kuraishia</taxon>
    </lineage>
</organism>
<dbReference type="GO" id="GO:0035652">
    <property type="term" value="P:clathrin-coated vesicle cargo loading"/>
    <property type="evidence" value="ECO:0007669"/>
    <property type="project" value="EnsemblFungi"/>
</dbReference>
<evidence type="ECO:0000313" key="9">
    <source>
        <dbReference type="Proteomes" id="UP000019384"/>
    </source>
</evidence>
<evidence type="ECO:0000313" key="8">
    <source>
        <dbReference type="EMBL" id="CDK27453.1"/>
    </source>
</evidence>
<feature type="transmembrane region" description="Helical" evidence="7">
    <location>
        <begin position="554"/>
        <end position="585"/>
    </location>
</feature>
<comment type="similarity">
    <text evidence="2">Belongs to the TMCO4 family.</text>
</comment>
<feature type="region of interest" description="Disordered" evidence="6">
    <location>
        <begin position="149"/>
        <end position="206"/>
    </location>
</feature>
<dbReference type="GO" id="GO:0016020">
    <property type="term" value="C:membrane"/>
    <property type="evidence" value="ECO:0007669"/>
    <property type="project" value="UniProtKB-SubCell"/>
</dbReference>
<sequence length="1137" mass="125052">MTDQSAPRASTNSVSSGADHTHTLAADDGTVYVLPSPLERAFTYTTHNNSTLSVDGGDPSILRSGGQVYSEDSGSRPRLSLASLDGPLEEATNISAQDPFSEENTSTPQQISIDEGDGFVEFHMGGDSSVVTRDPRELERLEKRLPQLVRLGKGSGSSLDLSRAPQNVGEEDSGDLKQSRIESIEEGPHDSDSDSDSDSNWQQMDTKISYDIYNSKGQKLEDLVNPSGESLGNEDGATKGYTRVAAQEQATKYSNIDKEFAFLFKNEGSNLKTLHDENEQYQKEIEEDVKGKESDNDTENDTETHSDSEEDDTFVKESMSAATQLHSTKKILKDSQKIAYVGLVRLVIVDMATDLAMIRSTNSISTMKKLSAVQGSFENWSMKIMGRLYTHMDLSTEELKMIETLSAHGVEPRDLVPSLITSETVLNPLHEKENTDKVEAGSEDAADAAGTVDLNDPGIIRPEQIASKKTLDIDVRWTVVCDLFLNLLADSVYDSRSRTLLLRFGKHLNISSLEISQFERRITDAMEIEENAEQTWNEREILNIHRKRSKKRKYVAIGLATLGGGLVIGLSAGLLAPVIGAGLAAGLSTVGIAGTSGFLAGVGGTTIVTTGAVIAGGKIGMSGMSKRVGSVKTFEFRPLHNNGRVNLIVTVSGWMSGTLDDVRLPFSTVDPVMGDLYSVLWEPELLTSMGQTINILATEVLTQSVQQILGSTIMVALMSAVQIPLLLTKLGYLLDNPWNVSLDRAWSAGLVLADTLINRNLGVRPITLVGFSLGARLIYSCLLELAKQGAQGLVENVIIFGAPVVHKTDQLALARSVVSGKFINGYSKRDWILGYLFRATSGGLGTVAGLSPVEGIAGIENFDCTEYVEGHMEYRKVMPKLLAQLDWEVLDEEFVEIDEPDLEQSERQRKLISDFEVAREKMQNQSKKPKGWVSWLRPRKKEWWELYEEGKQQIEHGEGSSNNEDATQVSDPESDVMFDLGAIKDEVAIIEKASETKSFKLQPNTVLLPPMDTSKKLAEEEEEEDEIKLDKDMAKNRKSHAIFQLSPKRVNTEGSLDNDPALRSFKTRDHGHESMRSPSLNLNVMETREGTRECVGKDEEVDEPNEVEEAAPVAEPQFEYPDDDEFGAGENIQMTFQ</sequence>
<dbReference type="PANTHER" id="PTHR17920">
    <property type="entry name" value="TRANSMEMBRANE AND COILED-COIL DOMAIN-CONTAINING PROTEIN 4 TMCO4"/>
    <property type="match status" value="1"/>
</dbReference>
<evidence type="ECO:0000256" key="7">
    <source>
        <dbReference type="SAM" id="Phobius"/>
    </source>
</evidence>
<dbReference type="InterPro" id="IPR029058">
    <property type="entry name" value="AB_hydrolase_fold"/>
</dbReference>
<dbReference type="PANTHER" id="PTHR17920:SF3">
    <property type="entry name" value="TRANSMEMBRANE AND COILED-COIL DOMAIN-CONTAINING PROTEIN 4"/>
    <property type="match status" value="1"/>
</dbReference>
<feature type="region of interest" description="Disordered" evidence="6">
    <location>
        <begin position="93"/>
        <end position="112"/>
    </location>
</feature>
<feature type="region of interest" description="Disordered" evidence="6">
    <location>
        <begin position="55"/>
        <end position="79"/>
    </location>
</feature>
<evidence type="ECO:0000256" key="5">
    <source>
        <dbReference type="ARBA" id="ARBA00023136"/>
    </source>
</evidence>
<evidence type="ECO:0000256" key="6">
    <source>
        <dbReference type="SAM" id="MobiDB-lite"/>
    </source>
</evidence>
<dbReference type="GO" id="GO:0035650">
    <property type="term" value="F:AP-1 adaptor complex binding"/>
    <property type="evidence" value="ECO:0007669"/>
    <property type="project" value="EnsemblFungi"/>
</dbReference>
<dbReference type="Proteomes" id="UP000019384">
    <property type="component" value="Unassembled WGS sequence"/>
</dbReference>
<dbReference type="RefSeq" id="XP_022459448.1">
    <property type="nucleotide sequence ID" value="XM_022601846.1"/>
</dbReference>
<keyword evidence="3 7" id="KW-0812">Transmembrane</keyword>
<reference evidence="8" key="1">
    <citation type="submission" date="2013-12" db="EMBL/GenBank/DDBJ databases">
        <authorList>
            <person name="Genoscope - CEA"/>
        </authorList>
    </citation>
    <scope>NUCLEOTIDE SEQUENCE</scope>
    <source>
        <strain evidence="8">CBS 1993</strain>
    </source>
</reference>
<evidence type="ECO:0008006" key="10">
    <source>
        <dbReference type="Google" id="ProtNLM"/>
    </source>
</evidence>
<feature type="compositionally biased region" description="Acidic residues" evidence="6">
    <location>
        <begin position="1099"/>
        <end position="1109"/>
    </location>
</feature>
<dbReference type="SUPFAM" id="SSF53474">
    <property type="entry name" value="alpha/beta-Hydrolases"/>
    <property type="match status" value="1"/>
</dbReference>
<reference evidence="8" key="2">
    <citation type="submission" date="2014-02" db="EMBL/GenBank/DDBJ databases">
        <title>Complete DNA sequence of /Kuraishia capsulata/ illustrates novel genomic features among budding yeasts (/Saccharomycotina/).</title>
        <authorList>
            <person name="Morales L."/>
            <person name="Noel B."/>
            <person name="Porcel B."/>
            <person name="Marcet-Houben M."/>
            <person name="Hullo M-F."/>
            <person name="Sacerdot C."/>
            <person name="Tekaia F."/>
            <person name="Leh-Louis V."/>
            <person name="Despons L."/>
            <person name="Khanna V."/>
            <person name="Aury J-M."/>
            <person name="Barbe V."/>
            <person name="Couloux A."/>
            <person name="Labadie K."/>
            <person name="Pelletier E."/>
            <person name="Souciet J-L."/>
            <person name="Boekhout T."/>
            <person name="Gabaldon T."/>
            <person name="Wincker P."/>
            <person name="Dujon B."/>
        </authorList>
    </citation>
    <scope>NUCLEOTIDE SEQUENCE</scope>
    <source>
        <strain evidence="8">CBS 1993</strain>
    </source>
</reference>
<feature type="compositionally biased region" description="Basic and acidic residues" evidence="6">
    <location>
        <begin position="282"/>
        <end position="295"/>
    </location>
</feature>
<feature type="transmembrane region" description="Helical" evidence="7">
    <location>
        <begin position="597"/>
        <end position="617"/>
    </location>
</feature>
<gene>
    <name evidence="8" type="ORF">KUCA_T00003431001</name>
</gene>
<feature type="compositionally biased region" description="Basic and acidic residues" evidence="6">
    <location>
        <begin position="1066"/>
        <end position="1075"/>
    </location>
</feature>
<dbReference type="EMBL" id="HG793128">
    <property type="protein sequence ID" value="CDK27453.1"/>
    <property type="molecule type" value="Genomic_DNA"/>
</dbReference>
<keyword evidence="5 7" id="KW-0472">Membrane</keyword>
<feature type="region of interest" description="Disordered" evidence="6">
    <location>
        <begin position="1038"/>
        <end position="1137"/>
    </location>
</feature>
<feature type="region of interest" description="Disordered" evidence="6">
    <location>
        <begin position="282"/>
        <end position="315"/>
    </location>
</feature>
<dbReference type="GeneID" id="34520836"/>
<feature type="compositionally biased region" description="Basic and acidic residues" evidence="6">
    <location>
        <begin position="174"/>
        <end position="192"/>
    </location>
</feature>
<name>W6MMM0_9ASCO</name>
<accession>W6MMM0</accession>
<dbReference type="Pfam" id="PF05277">
    <property type="entry name" value="DUF726"/>
    <property type="match status" value="1"/>
</dbReference>
<evidence type="ECO:0000256" key="2">
    <source>
        <dbReference type="ARBA" id="ARBA00009824"/>
    </source>
</evidence>
<evidence type="ECO:0000256" key="3">
    <source>
        <dbReference type="ARBA" id="ARBA00022692"/>
    </source>
</evidence>
<evidence type="ECO:0000256" key="1">
    <source>
        <dbReference type="ARBA" id="ARBA00004141"/>
    </source>
</evidence>
<proteinExistence type="inferred from homology"/>
<dbReference type="HOGENOM" id="CLU_001695_1_0_1"/>
<dbReference type="AlphaFoldDB" id="W6MMM0"/>
<comment type="subcellular location">
    <subcellularLocation>
        <location evidence="1">Membrane</location>
        <topology evidence="1">Multi-pass membrane protein</topology>
    </subcellularLocation>
</comment>
<keyword evidence="4 7" id="KW-1133">Transmembrane helix</keyword>
<feature type="compositionally biased region" description="Polar residues" evidence="6">
    <location>
        <begin position="1"/>
        <end position="18"/>
    </location>
</feature>
<feature type="compositionally biased region" description="Basic and acidic residues" evidence="6">
    <location>
        <begin position="1086"/>
        <end position="1098"/>
    </location>
</feature>
<dbReference type="OrthoDB" id="277931at2759"/>
<keyword evidence="9" id="KW-1185">Reference proteome</keyword>